<keyword evidence="12" id="KW-0969">Cilium</keyword>
<sequence length="147" mass="17339">MSDSALELILERAKDDEHKASLALNNARIELDNYYQQLQQIEQYRLDYCKQLTARGLDGLTASSYSHLQQFLGSLDETLAKQKAAGAQFEEQVEKCSEYWNEMRKKRQSIEWLLEKKQAERQARLDKQEQKMMDEFATLQFARQARR</sequence>
<keyword evidence="4" id="KW-0813">Transport</keyword>
<keyword evidence="13" id="KW-1185">Reference proteome</keyword>
<dbReference type="InterPro" id="IPR012823">
    <property type="entry name" value="Flagell_FliJ"/>
</dbReference>
<keyword evidence="5" id="KW-1003">Cell membrane</keyword>
<dbReference type="GO" id="GO:0009288">
    <property type="term" value="C:bacterial-type flagellum"/>
    <property type="evidence" value="ECO:0007669"/>
    <property type="project" value="InterPro"/>
</dbReference>
<evidence type="ECO:0000256" key="1">
    <source>
        <dbReference type="ARBA" id="ARBA00004413"/>
    </source>
</evidence>
<protein>
    <recommendedName>
        <fullName evidence="3">Flagellar FliJ protein</fullName>
    </recommendedName>
</protein>
<evidence type="ECO:0000313" key="13">
    <source>
        <dbReference type="Proteomes" id="UP000011134"/>
    </source>
</evidence>
<reference evidence="12 13" key="1">
    <citation type="submission" date="2012-12" db="EMBL/GenBank/DDBJ databases">
        <title>Genome Assembly of Photobacterium sp. AK15.</title>
        <authorList>
            <person name="Khatri I."/>
            <person name="Vaidya B."/>
            <person name="Srinivas T.N.R."/>
            <person name="Subramanian S."/>
            <person name="Pinnaka A."/>
        </authorList>
    </citation>
    <scope>NUCLEOTIDE SEQUENCE [LARGE SCALE GENOMIC DNA]</scope>
    <source>
        <strain evidence="12 13">AK15</strain>
    </source>
</reference>
<dbReference type="GO" id="GO:0071973">
    <property type="term" value="P:bacterial-type flagellum-dependent cell motility"/>
    <property type="evidence" value="ECO:0007669"/>
    <property type="project" value="InterPro"/>
</dbReference>
<dbReference type="Gene3D" id="1.10.287.1700">
    <property type="match status" value="1"/>
</dbReference>
<dbReference type="RefSeq" id="WP_007466490.1">
    <property type="nucleotide sequence ID" value="NZ_AMZO01000020.1"/>
</dbReference>
<organism evidence="12 13">
    <name type="scientific">Photobacterium marinum</name>
    <dbReference type="NCBI Taxonomy" id="1056511"/>
    <lineage>
        <taxon>Bacteria</taxon>
        <taxon>Pseudomonadati</taxon>
        <taxon>Pseudomonadota</taxon>
        <taxon>Gammaproteobacteria</taxon>
        <taxon>Vibrionales</taxon>
        <taxon>Vibrionaceae</taxon>
        <taxon>Photobacterium</taxon>
    </lineage>
</organism>
<evidence type="ECO:0000256" key="3">
    <source>
        <dbReference type="ARBA" id="ARBA00020392"/>
    </source>
</evidence>
<comment type="subcellular location">
    <subcellularLocation>
        <location evidence="1">Cell membrane</location>
        <topology evidence="1">Peripheral membrane protein</topology>
        <orientation evidence="1">Cytoplasmic side</orientation>
    </subcellularLocation>
</comment>
<dbReference type="InterPro" id="IPR053716">
    <property type="entry name" value="Flag_assembly_chemotaxis_eff"/>
</dbReference>
<dbReference type="PANTHER" id="PTHR38786:SF1">
    <property type="entry name" value="FLAGELLAR FLIJ PROTEIN"/>
    <property type="match status" value="1"/>
</dbReference>
<name>L8JC30_9GAMM</name>
<keyword evidence="10" id="KW-1006">Bacterial flagellum protein export</keyword>
<dbReference type="InterPro" id="IPR052570">
    <property type="entry name" value="FliJ"/>
</dbReference>
<dbReference type="NCBIfam" id="TIGR02473">
    <property type="entry name" value="flagell_FliJ"/>
    <property type="match status" value="1"/>
</dbReference>
<keyword evidence="6" id="KW-0145">Chemotaxis</keyword>
<dbReference type="GO" id="GO:0015031">
    <property type="term" value="P:protein transport"/>
    <property type="evidence" value="ECO:0007669"/>
    <property type="project" value="UniProtKB-KW"/>
</dbReference>
<evidence type="ECO:0000256" key="11">
    <source>
        <dbReference type="SAM" id="Coils"/>
    </source>
</evidence>
<feature type="coiled-coil region" evidence="11">
    <location>
        <begin position="10"/>
        <end position="44"/>
    </location>
</feature>
<gene>
    <name evidence="12" type="ORF">C942_01681</name>
</gene>
<dbReference type="GO" id="GO:0006935">
    <property type="term" value="P:chemotaxis"/>
    <property type="evidence" value="ECO:0007669"/>
    <property type="project" value="UniProtKB-KW"/>
</dbReference>
<evidence type="ECO:0000256" key="9">
    <source>
        <dbReference type="ARBA" id="ARBA00023136"/>
    </source>
</evidence>
<evidence type="ECO:0000256" key="7">
    <source>
        <dbReference type="ARBA" id="ARBA00022795"/>
    </source>
</evidence>
<comment type="caution">
    <text evidence="12">The sequence shown here is derived from an EMBL/GenBank/DDBJ whole genome shotgun (WGS) entry which is preliminary data.</text>
</comment>
<dbReference type="GO" id="GO:0044781">
    <property type="term" value="P:bacterial-type flagellum organization"/>
    <property type="evidence" value="ECO:0007669"/>
    <property type="project" value="UniProtKB-KW"/>
</dbReference>
<evidence type="ECO:0000256" key="5">
    <source>
        <dbReference type="ARBA" id="ARBA00022475"/>
    </source>
</evidence>
<dbReference type="Proteomes" id="UP000011134">
    <property type="component" value="Unassembled WGS sequence"/>
</dbReference>
<evidence type="ECO:0000256" key="6">
    <source>
        <dbReference type="ARBA" id="ARBA00022500"/>
    </source>
</evidence>
<dbReference type="AlphaFoldDB" id="L8JC30"/>
<dbReference type="GO" id="GO:0005886">
    <property type="term" value="C:plasma membrane"/>
    <property type="evidence" value="ECO:0007669"/>
    <property type="project" value="UniProtKB-SubCell"/>
</dbReference>
<accession>L8JC30</accession>
<evidence type="ECO:0000256" key="8">
    <source>
        <dbReference type="ARBA" id="ARBA00022927"/>
    </source>
</evidence>
<evidence type="ECO:0000256" key="10">
    <source>
        <dbReference type="ARBA" id="ARBA00023225"/>
    </source>
</evidence>
<dbReference type="OrthoDB" id="7063004at2"/>
<keyword evidence="12" id="KW-0966">Cell projection</keyword>
<dbReference type="Pfam" id="PF02050">
    <property type="entry name" value="FliJ"/>
    <property type="match status" value="1"/>
</dbReference>
<keyword evidence="8" id="KW-0653">Protein transport</keyword>
<dbReference type="PATRIC" id="fig|1056511.3.peg.2757"/>
<dbReference type="EMBL" id="AMZO01000020">
    <property type="protein sequence ID" value="ELR65109.1"/>
    <property type="molecule type" value="Genomic_DNA"/>
</dbReference>
<proteinExistence type="inferred from homology"/>
<keyword evidence="11" id="KW-0175">Coiled coil</keyword>
<evidence type="ECO:0000256" key="4">
    <source>
        <dbReference type="ARBA" id="ARBA00022448"/>
    </source>
</evidence>
<keyword evidence="12" id="KW-0282">Flagellum</keyword>
<keyword evidence="7" id="KW-1005">Bacterial flagellum biogenesis</keyword>
<evidence type="ECO:0000256" key="2">
    <source>
        <dbReference type="ARBA" id="ARBA00010004"/>
    </source>
</evidence>
<dbReference type="PANTHER" id="PTHR38786">
    <property type="entry name" value="FLAGELLAR FLIJ PROTEIN"/>
    <property type="match status" value="1"/>
</dbReference>
<evidence type="ECO:0000313" key="12">
    <source>
        <dbReference type="EMBL" id="ELR65109.1"/>
    </source>
</evidence>
<comment type="similarity">
    <text evidence="2">Belongs to the FliJ family.</text>
</comment>
<keyword evidence="9" id="KW-0472">Membrane</keyword>